<proteinExistence type="predicted"/>
<organism evidence="2 3">
    <name type="scientific">Candida orthopsilosis (strain 90-125)</name>
    <name type="common">Yeast</name>
    <dbReference type="NCBI Taxonomy" id="1136231"/>
    <lineage>
        <taxon>Eukaryota</taxon>
        <taxon>Fungi</taxon>
        <taxon>Dikarya</taxon>
        <taxon>Ascomycota</taxon>
        <taxon>Saccharomycotina</taxon>
        <taxon>Pichiomycetes</taxon>
        <taxon>Debaryomycetaceae</taxon>
        <taxon>Candida/Lodderomyces clade</taxon>
        <taxon>Candida</taxon>
    </lineage>
</organism>
<dbReference type="SUPFAM" id="SSF56219">
    <property type="entry name" value="DNase I-like"/>
    <property type="match status" value="1"/>
</dbReference>
<dbReference type="InterPro" id="IPR005135">
    <property type="entry name" value="Endo/exonuclease/phosphatase"/>
</dbReference>
<dbReference type="Pfam" id="PF03372">
    <property type="entry name" value="Exo_endo_phos"/>
    <property type="match status" value="1"/>
</dbReference>
<dbReference type="PANTHER" id="PTHR12121">
    <property type="entry name" value="CARBON CATABOLITE REPRESSOR PROTEIN 4"/>
    <property type="match status" value="1"/>
</dbReference>
<feature type="domain" description="Endonuclease/exonuclease/phosphatase" evidence="1">
    <location>
        <begin position="59"/>
        <end position="371"/>
    </location>
</feature>
<dbReference type="Gene3D" id="3.60.10.10">
    <property type="entry name" value="Endonuclease/exonuclease/phosphatase"/>
    <property type="match status" value="1"/>
</dbReference>
<dbReference type="HOGENOM" id="CLU_016428_1_3_1"/>
<accession>H8WWN0</accession>
<dbReference type="KEGG" id="cot:CORT_0A04660"/>
<name>H8WWN0_CANO9</name>
<dbReference type="RefSeq" id="XP_003866294.1">
    <property type="nucleotide sequence ID" value="XM_003866246.1"/>
</dbReference>
<dbReference type="EMBL" id="HE681719">
    <property type="protein sequence ID" value="CCG20854.1"/>
    <property type="molecule type" value="Genomic_DNA"/>
</dbReference>
<gene>
    <name evidence="2" type="ORF">CORT_0A04660</name>
</gene>
<dbReference type="InterPro" id="IPR050410">
    <property type="entry name" value="CCR4/nocturin_mRNA_transcr"/>
</dbReference>
<dbReference type="PANTHER" id="PTHR12121:SF36">
    <property type="entry name" value="ENDONUCLEASE_EXONUCLEASE_PHOSPHATASE DOMAIN-CONTAINING PROTEIN"/>
    <property type="match status" value="1"/>
</dbReference>
<dbReference type="InterPro" id="IPR036691">
    <property type="entry name" value="Endo/exonu/phosph_ase_sf"/>
</dbReference>
<dbReference type="AlphaFoldDB" id="H8WWN0"/>
<protein>
    <recommendedName>
        <fullName evidence="1">Endonuclease/exonuclease/phosphatase domain-containing protein</fullName>
    </recommendedName>
</protein>
<evidence type="ECO:0000313" key="3">
    <source>
        <dbReference type="Proteomes" id="UP000005018"/>
    </source>
</evidence>
<dbReference type="GeneID" id="14537392"/>
<evidence type="ECO:0000259" key="1">
    <source>
        <dbReference type="Pfam" id="PF03372"/>
    </source>
</evidence>
<keyword evidence="3" id="KW-1185">Reference proteome</keyword>
<dbReference type="eggNOG" id="KOG0620">
    <property type="taxonomic scope" value="Eukaryota"/>
</dbReference>
<dbReference type="Proteomes" id="UP000005018">
    <property type="component" value="Chromosome 1"/>
</dbReference>
<sequence>MILVPRQLYLTKIVSIPMRNIQSSTVMNLDSYDAMKYRKWITLDQGQPVDESNRISIMTYNLLSRHYIWKGVYDKVDTQHLDWDRHRFPLINKTIKQFSCDIMCFQEMEYHIYKTFWSKTFPNDKYQSFYIQKQCPSHLNIFNNDKLDGVGIFVNTNRFDILGELKINFGKEIINHRSRYKLTTDWIQRVITRNTVALILKLYDKQTGKIYYVSNTHLYWSPKYNDVKVLQIKILLNKLQQFRTEPDSSIILLGDLNSNFDSDVVHLLSGDTIDTTSSPDFKNRKYGINNPLIDKSGQINNPFNLQNVYQDLHNSAGLPFTSYVTRFSDVLDHVFVSDDILVNKLLGEVDPSYCQQKDVDGFPNSQFPSDHIPLVVDISHK</sequence>
<reference evidence="2 3" key="1">
    <citation type="journal article" date="2012" name="PLoS ONE">
        <title>Sequence and analysis of the genome of the pathogenic yeast Candida orthopsilosis.</title>
        <authorList>
            <person name="Riccombeni A."/>
            <person name="Vidanes G."/>
            <person name="Proux-Wera E."/>
            <person name="Wolfe K.H."/>
            <person name="Butler G."/>
        </authorList>
    </citation>
    <scope>NUCLEOTIDE SEQUENCE [LARGE SCALE GENOMIC DNA]</scope>
    <source>
        <strain evidence="2 3">Co 90-125</strain>
    </source>
</reference>
<dbReference type="GO" id="GO:0000175">
    <property type="term" value="F:3'-5'-RNA exonuclease activity"/>
    <property type="evidence" value="ECO:0007669"/>
    <property type="project" value="TreeGrafter"/>
</dbReference>
<evidence type="ECO:0000313" key="2">
    <source>
        <dbReference type="EMBL" id="CCG20854.1"/>
    </source>
</evidence>
<dbReference type="OrthoDB" id="428734at2759"/>